<keyword evidence="1" id="KW-0175">Coiled coil</keyword>
<evidence type="ECO:0000313" key="4">
    <source>
        <dbReference type="Proteomes" id="UP000664414"/>
    </source>
</evidence>
<reference evidence="3" key="1">
    <citation type="submission" date="2021-02" db="EMBL/GenBank/DDBJ databases">
        <title>Thiocyanate and organic carbon inputs drive convergent selection for specific autotrophic Afipia and Thiobacillus strains within complex microbiomes.</title>
        <authorList>
            <person name="Huddy R.J."/>
            <person name="Sachdeva R."/>
            <person name="Kadzinga F."/>
            <person name="Kantor R.S."/>
            <person name="Harrison S.T.L."/>
            <person name="Banfield J.F."/>
        </authorList>
    </citation>
    <scope>NUCLEOTIDE SEQUENCE</scope>
    <source>
        <strain evidence="3">SCN18_10_11_15_R4_P_38_20</strain>
    </source>
</reference>
<accession>A0A8J7PMW7</accession>
<feature type="chain" id="PRO_5035216553" description="Lipoprotein" evidence="2">
    <location>
        <begin position="24"/>
        <end position="471"/>
    </location>
</feature>
<comment type="caution">
    <text evidence="3">The sequence shown here is derived from an EMBL/GenBank/DDBJ whole genome shotgun (WGS) entry which is preliminary data.</text>
</comment>
<feature type="signal peptide" evidence="2">
    <location>
        <begin position="1"/>
        <end position="23"/>
    </location>
</feature>
<evidence type="ECO:0008006" key="5">
    <source>
        <dbReference type="Google" id="ProtNLM"/>
    </source>
</evidence>
<gene>
    <name evidence="3" type="ORF">J0H12_06450</name>
</gene>
<evidence type="ECO:0000313" key="3">
    <source>
        <dbReference type="EMBL" id="MBN9413543.1"/>
    </source>
</evidence>
<name>A0A8J7PMW7_9PROT</name>
<proteinExistence type="predicted"/>
<sequence length="471" mass="53525">MKSLKYSLMVISLSLIPAVSPYACDNPALEEDAGKDLYPAIQKVSNNFYTSKIAGKELNLVLERIDERTHPLWLHYGSQQSSSYATELAKNGIEGKVKVKNGVVTFPSDLKRVYHSTATGASLFSAILKEVPYKDKELWIAYITKATSPQPIPNHIKGYQVMNCIEHPDPFAKDIEMFVTVISSPQALFTCHKGIAMSVEAAIGERTRGISVDLHSFAAKVMSMRNPERRFMMNTPVFAMEKIMTDALPGSVFVGTREMQQMMKERQKISLEEFTANNEKVLTEIEDELKKRAQEECDGANKKLQEQLILVREGKIQDKSEKVIRQEEAEIISSRDTMIEMGEEGVFVVSEEKIALALSEKFLWKYSHFKDPFSFDVHPLTGLRQGESGTSSEKFLQYMEKHPQLLSVDRVSTIHDQFTIFDPEVPSEPWLSVDRTNPSYRWIFEDYLRPMGTTHYIVVDLKDLANSRSVE</sequence>
<evidence type="ECO:0000256" key="2">
    <source>
        <dbReference type="SAM" id="SignalP"/>
    </source>
</evidence>
<dbReference type="EMBL" id="JAFKGL010000026">
    <property type="protein sequence ID" value="MBN9413543.1"/>
    <property type="molecule type" value="Genomic_DNA"/>
</dbReference>
<organism evidence="3 4">
    <name type="scientific">Candidatus Paracaedimonas acanthamoebae</name>
    <dbReference type="NCBI Taxonomy" id="244581"/>
    <lineage>
        <taxon>Bacteria</taxon>
        <taxon>Pseudomonadati</taxon>
        <taxon>Pseudomonadota</taxon>
        <taxon>Alphaproteobacteria</taxon>
        <taxon>Holosporales</taxon>
        <taxon>Caedimonadaceae</taxon>
        <taxon>Candidatus Paracaedimonas</taxon>
    </lineage>
</organism>
<dbReference type="Proteomes" id="UP000664414">
    <property type="component" value="Unassembled WGS sequence"/>
</dbReference>
<feature type="coiled-coil region" evidence="1">
    <location>
        <begin position="271"/>
        <end position="310"/>
    </location>
</feature>
<evidence type="ECO:0000256" key="1">
    <source>
        <dbReference type="SAM" id="Coils"/>
    </source>
</evidence>
<keyword evidence="2" id="KW-0732">Signal</keyword>
<protein>
    <recommendedName>
        <fullName evidence="5">Lipoprotein</fullName>
    </recommendedName>
</protein>
<dbReference type="AlphaFoldDB" id="A0A8J7PMW7"/>